<reference evidence="2" key="1">
    <citation type="journal article" date="2023" name="Front. Plant Sci.">
        <title>Chromosomal-level genome assembly of Melastoma candidum provides insights into trichome evolution.</title>
        <authorList>
            <person name="Zhong Y."/>
            <person name="Wu W."/>
            <person name="Sun C."/>
            <person name="Zou P."/>
            <person name="Liu Y."/>
            <person name="Dai S."/>
            <person name="Zhou R."/>
        </authorList>
    </citation>
    <scope>NUCLEOTIDE SEQUENCE [LARGE SCALE GENOMIC DNA]</scope>
</reference>
<evidence type="ECO:0000313" key="2">
    <source>
        <dbReference type="Proteomes" id="UP001057402"/>
    </source>
</evidence>
<protein>
    <submittedName>
        <fullName evidence="1">Uncharacterized protein</fullName>
    </submittedName>
</protein>
<dbReference type="EMBL" id="CM042882">
    <property type="protein sequence ID" value="KAI4381946.1"/>
    <property type="molecule type" value="Genomic_DNA"/>
</dbReference>
<accession>A0ACB9RRZ3</accession>
<proteinExistence type="predicted"/>
<name>A0ACB9RRZ3_9MYRT</name>
<organism evidence="1 2">
    <name type="scientific">Melastoma candidum</name>
    <dbReference type="NCBI Taxonomy" id="119954"/>
    <lineage>
        <taxon>Eukaryota</taxon>
        <taxon>Viridiplantae</taxon>
        <taxon>Streptophyta</taxon>
        <taxon>Embryophyta</taxon>
        <taxon>Tracheophyta</taxon>
        <taxon>Spermatophyta</taxon>
        <taxon>Magnoliopsida</taxon>
        <taxon>eudicotyledons</taxon>
        <taxon>Gunneridae</taxon>
        <taxon>Pentapetalae</taxon>
        <taxon>rosids</taxon>
        <taxon>malvids</taxon>
        <taxon>Myrtales</taxon>
        <taxon>Melastomataceae</taxon>
        <taxon>Melastomatoideae</taxon>
        <taxon>Melastomateae</taxon>
        <taxon>Melastoma</taxon>
    </lineage>
</organism>
<gene>
    <name evidence="1" type="ORF">MLD38_007961</name>
</gene>
<keyword evidence="2" id="KW-1185">Reference proteome</keyword>
<dbReference type="Proteomes" id="UP001057402">
    <property type="component" value="Chromosome 3"/>
</dbReference>
<sequence>MPSRISDALKDHPVCVPHKILDLGSVKVLPDSYAWNAPPLAYDWTSSDSSVPVVDLGDPGASVLIGRACKDGGVFQITNHGVPRELLTEVEWAGMDLFSLPLQQKMRAARKPDGVSGYGVARISSFFPKLMWSEGFTIVGSPIEHARRLWPRDRAAEFCDVIGRYEEEMKRLAGKLMWLMLEALGIRHHSEDDVTWAGPSGDFPGASAALQMNSYPACPDPDQAMGLAAHTDSTLLTILLQNDTAGLQVMKRDGSGWVTIPPIDGALVVNVGDLLHILTNGTYPSVVHRVFVTRNAHRRSIAYLYGPPSGIKIAPLPVLTGPGRPPLYRPVTWGEYLGMKAKHFDKALTSVRLPAPRASDMEGLTPDVNIETKS</sequence>
<comment type="caution">
    <text evidence="1">The sequence shown here is derived from an EMBL/GenBank/DDBJ whole genome shotgun (WGS) entry which is preliminary data.</text>
</comment>
<evidence type="ECO:0000313" key="1">
    <source>
        <dbReference type="EMBL" id="KAI4381946.1"/>
    </source>
</evidence>